<organism evidence="2 3">
    <name type="scientific">Blyttiomyces helicus</name>
    <dbReference type="NCBI Taxonomy" id="388810"/>
    <lineage>
        <taxon>Eukaryota</taxon>
        <taxon>Fungi</taxon>
        <taxon>Fungi incertae sedis</taxon>
        <taxon>Chytridiomycota</taxon>
        <taxon>Chytridiomycota incertae sedis</taxon>
        <taxon>Chytridiomycetes</taxon>
        <taxon>Chytridiomycetes incertae sedis</taxon>
        <taxon>Blyttiomyces</taxon>
    </lineage>
</organism>
<sequence>MIVATEEDVQKKLDSSHELYASDYHFLEKKIRKEVETMQKEATTEGVGQCLERSLELVRASEELELGKYIFPNVTNEIEFLVRKIHEWREEGLRAKAVAFAATAIPPSRKEQKRKPEKKNAGGEHASTNATSSSVPNPAVFTEGATAPSSLNPAPAPITVSSDETFLAPTIANHSVPAPPPPQLHPQHAHLHAAGTNTALSRPAAGHVSPAPPADSALVVEIGAIPTLSLTELRLHLLTSLIEDADEWEIRTADDTAARVRRRVREVVNDLNSTLFQCEGRAKECEEAYRKRIGGSRGGDHWHIMRIANLLLLTHSFKLSPMTLTDELSESRIAHENEARLILFKMSSARDTYAAAVSGIEKLSADYDTNTMTPMLDRLQKARTREQAQRIKDEHDEALTQHVAALKEALSTAKTEFDDTRHALRHSRAKHHPEAWRIVREANAARSDGLAALDDWRDAFNDRIAAVQNETANASAKVTEEFAAHMEDLALIESAGRLLGSMRTRIKSEIIRCESMKKAVEKEVTELVHFRDYETVTWDRIQAILDKLDRLRESIWNYGSYLDCIKPGLKLVSDPAFPSGFEAWKTATKAPETSSRVSSARTRRSSSANRRSGTSIGLASSPSTPIASTSFWESSESFSGSSMGMKEITELSDGTGSFTQNLEAAKNTIRASAIELCESYFRNKGMRAIRRTAEIPPNWPGMVNYNDVRLSLMRETAEGVKSGHVEDFATLLSRVSDETRTIFHKIFQALLRMADQHTQRLWEARIQRFVNARPMSLSGPGSSPVRPELRMVLGHPRWTKDLDALDFKQGSGGFLDVVCRKDRVGGGARVVGLIFMQTTRSSRTADSLSSIMALAGDPSILRPRTVKEAVDQKQELATESRADSNVSSADGVDKSRAGGSNRRVKSPPARIEMFGASPKRPTLEVQVLPFERFAGGSCPQGKSKSAVELESFLTLNKLSLLTWPIFVTLLSASSARRLFGWTGLPLTFRGTKLQAALFQERDAAFAAFAENICRLHEALRAFLTLEKQEGEMRHDDWEESVRFIKS</sequence>
<protein>
    <submittedName>
        <fullName evidence="2">Uncharacterized protein</fullName>
    </submittedName>
</protein>
<accession>A0A4P9W7J3</accession>
<evidence type="ECO:0000313" key="2">
    <source>
        <dbReference type="EMBL" id="RKO88439.1"/>
    </source>
</evidence>
<feature type="region of interest" description="Disordered" evidence="1">
    <location>
        <begin position="868"/>
        <end position="906"/>
    </location>
</feature>
<feature type="compositionally biased region" description="Low complexity" evidence="1">
    <location>
        <begin position="593"/>
        <end position="628"/>
    </location>
</feature>
<feature type="compositionally biased region" description="Basic and acidic residues" evidence="1">
    <location>
        <begin position="868"/>
        <end position="882"/>
    </location>
</feature>
<feature type="compositionally biased region" description="Polar residues" evidence="1">
    <location>
        <begin position="126"/>
        <end position="136"/>
    </location>
</feature>
<evidence type="ECO:0000313" key="3">
    <source>
        <dbReference type="Proteomes" id="UP000269721"/>
    </source>
</evidence>
<proteinExistence type="predicted"/>
<dbReference type="OrthoDB" id="2138116at2759"/>
<evidence type="ECO:0000256" key="1">
    <source>
        <dbReference type="SAM" id="MobiDB-lite"/>
    </source>
</evidence>
<name>A0A4P9W7J3_9FUNG</name>
<reference evidence="3" key="1">
    <citation type="journal article" date="2018" name="Nat. Microbiol.">
        <title>Leveraging single-cell genomics to expand the fungal tree of life.</title>
        <authorList>
            <person name="Ahrendt S.R."/>
            <person name="Quandt C.A."/>
            <person name="Ciobanu D."/>
            <person name="Clum A."/>
            <person name="Salamov A."/>
            <person name="Andreopoulos B."/>
            <person name="Cheng J.F."/>
            <person name="Woyke T."/>
            <person name="Pelin A."/>
            <person name="Henrissat B."/>
            <person name="Reynolds N.K."/>
            <person name="Benny G.L."/>
            <person name="Smith M.E."/>
            <person name="James T.Y."/>
            <person name="Grigoriev I.V."/>
        </authorList>
    </citation>
    <scope>NUCLEOTIDE SEQUENCE [LARGE SCALE GENOMIC DNA]</scope>
</reference>
<keyword evidence="3" id="KW-1185">Reference proteome</keyword>
<dbReference type="Proteomes" id="UP000269721">
    <property type="component" value="Unassembled WGS sequence"/>
</dbReference>
<feature type="region of interest" description="Disordered" evidence="1">
    <location>
        <begin position="104"/>
        <end position="160"/>
    </location>
</feature>
<gene>
    <name evidence="2" type="ORF">BDK51DRAFT_39495</name>
</gene>
<dbReference type="AlphaFoldDB" id="A0A4P9W7J3"/>
<feature type="region of interest" description="Disordered" evidence="1">
    <location>
        <begin position="592"/>
        <end position="628"/>
    </location>
</feature>
<dbReference type="EMBL" id="KZ996714">
    <property type="protein sequence ID" value="RKO88439.1"/>
    <property type="molecule type" value="Genomic_DNA"/>
</dbReference>